<keyword evidence="4 11" id="KW-1133">Transmembrane helix</keyword>
<evidence type="ECO:0000256" key="2">
    <source>
        <dbReference type="ARBA" id="ARBA00022475"/>
    </source>
</evidence>
<evidence type="ECO:0000256" key="5">
    <source>
        <dbReference type="ARBA" id="ARBA00023040"/>
    </source>
</evidence>
<sequence>HITTVPTPQGPHITPYIYEEYSIKTFGVMGNVITIAVLCRSKQERRESAFYTLVCGLAVTDLLGTCLASPVTIANYFEHRLDANHALCEFHSFILLFFGVAGLSIMCTMSAERYLSINHPYTYQRWYINHHSARRGLFVIYLLNIIFCSLPMLGFSKIIPQEPDTWCFIDWRAQNHLHAFYSYLYAAVNSLFILLTVACNVAVCGTLVVMQRRKTRQVSARGGSDQKTLQSLSVEIEMMLLLIVTSVVVLACSTPLVVCVFVNQIQLAAWNKNVDLLAIRIASVNPILDPWVYILLRRTVFHKVLGAWKRLFGVCRRAIRPQGPPQILLWNGQSSVSQPSPQGIPDSPRFCSLPANQEHRMPGKKKRGLSGIPRGLGWETLG</sequence>
<evidence type="ECO:0000256" key="3">
    <source>
        <dbReference type="ARBA" id="ARBA00022692"/>
    </source>
</evidence>
<dbReference type="AlphaFoldDB" id="A0A3B3RZY9"/>
<evidence type="ECO:0000256" key="4">
    <source>
        <dbReference type="ARBA" id="ARBA00022989"/>
    </source>
</evidence>
<dbReference type="GO" id="GO:0071380">
    <property type="term" value="P:cellular response to prostaglandin E stimulus"/>
    <property type="evidence" value="ECO:0007669"/>
    <property type="project" value="TreeGrafter"/>
</dbReference>
<feature type="domain" description="G-protein coupled receptors family 1 profile" evidence="12">
    <location>
        <begin position="30"/>
        <end position="293"/>
    </location>
</feature>
<dbReference type="PRINTS" id="PR01788">
    <property type="entry name" value="PROSTANOIDR"/>
</dbReference>
<dbReference type="InterPro" id="IPR001758">
    <property type="entry name" value="Prost_EP4_rcpt"/>
</dbReference>
<dbReference type="PRINTS" id="PR00586">
    <property type="entry name" value="PRSTNOIDEP4R"/>
</dbReference>
<evidence type="ECO:0000256" key="7">
    <source>
        <dbReference type="ARBA" id="ARBA00023170"/>
    </source>
</evidence>
<evidence type="ECO:0000256" key="8">
    <source>
        <dbReference type="ARBA" id="ARBA00023180"/>
    </source>
</evidence>
<dbReference type="GO" id="GO:0006954">
    <property type="term" value="P:inflammatory response"/>
    <property type="evidence" value="ECO:0007669"/>
    <property type="project" value="TreeGrafter"/>
</dbReference>
<keyword evidence="9" id="KW-0807">Transducer</keyword>
<dbReference type="InterPro" id="IPR008365">
    <property type="entry name" value="Prostanoid_rcpt"/>
</dbReference>
<evidence type="ECO:0000256" key="9">
    <source>
        <dbReference type="ARBA" id="ARBA00023224"/>
    </source>
</evidence>
<organism evidence="13 14">
    <name type="scientific">Paramormyrops kingsleyae</name>
    <dbReference type="NCBI Taxonomy" id="1676925"/>
    <lineage>
        <taxon>Eukaryota</taxon>
        <taxon>Metazoa</taxon>
        <taxon>Chordata</taxon>
        <taxon>Craniata</taxon>
        <taxon>Vertebrata</taxon>
        <taxon>Euteleostomi</taxon>
        <taxon>Actinopterygii</taxon>
        <taxon>Neopterygii</taxon>
        <taxon>Teleostei</taxon>
        <taxon>Osteoglossocephala</taxon>
        <taxon>Osteoglossomorpha</taxon>
        <taxon>Osteoglossiformes</taxon>
        <taxon>Mormyridae</taxon>
        <taxon>Paramormyrops</taxon>
    </lineage>
</organism>
<feature type="transmembrane region" description="Helical" evidence="11">
    <location>
        <begin position="180"/>
        <end position="209"/>
    </location>
</feature>
<evidence type="ECO:0000256" key="1">
    <source>
        <dbReference type="ARBA" id="ARBA00004651"/>
    </source>
</evidence>
<keyword evidence="3 11" id="KW-0812">Transmembrane</keyword>
<feature type="region of interest" description="Disordered" evidence="10">
    <location>
        <begin position="355"/>
        <end position="374"/>
    </location>
</feature>
<keyword evidence="8" id="KW-0325">Glycoprotein</keyword>
<keyword evidence="6 11" id="KW-0472">Membrane</keyword>
<dbReference type="InterPro" id="IPR017452">
    <property type="entry name" value="GPCR_Rhodpsn_7TM"/>
</dbReference>
<dbReference type="GO" id="GO:0007189">
    <property type="term" value="P:adenylate cyclase-activating G protein-coupled receptor signaling pathway"/>
    <property type="evidence" value="ECO:0007669"/>
    <property type="project" value="TreeGrafter"/>
</dbReference>
<name>A0A3B3RZY9_9TELE</name>
<protein>
    <recommendedName>
        <fullName evidence="12">G-protein coupled receptors family 1 profile domain-containing protein</fullName>
    </recommendedName>
</protein>
<dbReference type="GO" id="GO:0050728">
    <property type="term" value="P:negative regulation of inflammatory response"/>
    <property type="evidence" value="ECO:0007669"/>
    <property type="project" value="TreeGrafter"/>
</dbReference>
<evidence type="ECO:0000313" key="13">
    <source>
        <dbReference type="Ensembl" id="ENSPKIP00000023465.1"/>
    </source>
</evidence>
<keyword evidence="14" id="KW-1185">Reference proteome</keyword>
<feature type="transmembrane region" description="Helical" evidence="11">
    <location>
        <begin position="136"/>
        <end position="160"/>
    </location>
</feature>
<proteinExistence type="predicted"/>
<dbReference type="PANTHER" id="PTHR11866:SF31">
    <property type="entry name" value="G-PROTEIN COUPLED RECEPTORS FAMILY 1 PROFILE DOMAIN-CONTAINING PROTEIN"/>
    <property type="match status" value="1"/>
</dbReference>
<evidence type="ECO:0000256" key="11">
    <source>
        <dbReference type="SAM" id="Phobius"/>
    </source>
</evidence>
<keyword evidence="7" id="KW-0675">Receptor</keyword>
<dbReference type="GeneTree" id="ENSGT01050000244902"/>
<dbReference type="Ensembl" id="ENSPKIT00000004149.1">
    <property type="protein sequence ID" value="ENSPKIP00000023465.1"/>
    <property type="gene ID" value="ENSPKIG00000007079.1"/>
</dbReference>
<keyword evidence="2" id="KW-1003">Cell membrane</keyword>
<dbReference type="Gene3D" id="1.20.1070.10">
    <property type="entry name" value="Rhodopsin 7-helix transmembrane proteins"/>
    <property type="match status" value="1"/>
</dbReference>
<accession>A0A3B3RZY9</accession>
<evidence type="ECO:0000313" key="14">
    <source>
        <dbReference type="Proteomes" id="UP000261540"/>
    </source>
</evidence>
<dbReference type="Pfam" id="PF00001">
    <property type="entry name" value="7tm_1"/>
    <property type="match status" value="1"/>
</dbReference>
<reference evidence="13" key="1">
    <citation type="submission" date="2025-08" db="UniProtKB">
        <authorList>
            <consortium name="Ensembl"/>
        </authorList>
    </citation>
    <scope>IDENTIFICATION</scope>
</reference>
<feature type="transmembrane region" description="Helical" evidence="11">
    <location>
        <begin position="277"/>
        <end position="296"/>
    </location>
</feature>
<evidence type="ECO:0000256" key="10">
    <source>
        <dbReference type="SAM" id="MobiDB-lite"/>
    </source>
</evidence>
<dbReference type="SUPFAM" id="SSF81321">
    <property type="entry name" value="Family A G protein-coupled receptor-like"/>
    <property type="match status" value="1"/>
</dbReference>
<dbReference type="GO" id="GO:0005886">
    <property type="term" value="C:plasma membrane"/>
    <property type="evidence" value="ECO:0007669"/>
    <property type="project" value="UniProtKB-SubCell"/>
</dbReference>
<comment type="subcellular location">
    <subcellularLocation>
        <location evidence="1">Cell membrane</location>
        <topology evidence="1">Multi-pass membrane protein</topology>
    </subcellularLocation>
</comment>
<evidence type="ECO:0000256" key="6">
    <source>
        <dbReference type="ARBA" id="ARBA00023136"/>
    </source>
</evidence>
<dbReference type="PROSITE" id="PS50262">
    <property type="entry name" value="G_PROTEIN_RECEP_F1_2"/>
    <property type="match status" value="1"/>
</dbReference>
<dbReference type="GO" id="GO:0007204">
    <property type="term" value="P:positive regulation of cytosolic calcium ion concentration"/>
    <property type="evidence" value="ECO:0007669"/>
    <property type="project" value="TreeGrafter"/>
</dbReference>
<dbReference type="PROSITE" id="PS00237">
    <property type="entry name" value="G_PROTEIN_RECEP_F1_1"/>
    <property type="match status" value="1"/>
</dbReference>
<feature type="transmembrane region" description="Helical" evidence="11">
    <location>
        <begin position="93"/>
        <end position="115"/>
    </location>
</feature>
<feature type="transmembrane region" description="Helical" evidence="11">
    <location>
        <begin position="50"/>
        <end position="73"/>
    </location>
</feature>
<reference evidence="13" key="2">
    <citation type="submission" date="2025-09" db="UniProtKB">
        <authorList>
            <consortium name="Ensembl"/>
        </authorList>
    </citation>
    <scope>IDENTIFICATION</scope>
</reference>
<keyword evidence="5" id="KW-0297">G-protein coupled receptor</keyword>
<dbReference type="InterPro" id="IPR000276">
    <property type="entry name" value="GPCR_Rhodpsn"/>
</dbReference>
<dbReference type="GO" id="GO:0004957">
    <property type="term" value="F:prostaglandin E receptor activity"/>
    <property type="evidence" value="ECO:0007669"/>
    <property type="project" value="InterPro"/>
</dbReference>
<evidence type="ECO:0000259" key="12">
    <source>
        <dbReference type="PROSITE" id="PS50262"/>
    </source>
</evidence>
<dbReference type="PANTHER" id="PTHR11866">
    <property type="entry name" value="G-PROTEIN COUPLED RECEPTOR FAMILY 1 MEMBER"/>
    <property type="match status" value="1"/>
</dbReference>
<feature type="transmembrane region" description="Helical" evidence="11">
    <location>
        <begin position="240"/>
        <end position="265"/>
    </location>
</feature>
<feature type="transmembrane region" description="Helical" evidence="11">
    <location>
        <begin position="21"/>
        <end position="38"/>
    </location>
</feature>
<dbReference type="Proteomes" id="UP000261540">
    <property type="component" value="Unplaced"/>
</dbReference>